<feature type="domain" description="SsuA/THI5-like" evidence="1">
    <location>
        <begin position="52"/>
        <end position="257"/>
    </location>
</feature>
<accession>A0A344PMC9</accession>
<dbReference type="OrthoDB" id="9815602at2"/>
<dbReference type="EMBL" id="CP030918">
    <property type="protein sequence ID" value="AXC50534.1"/>
    <property type="molecule type" value="Genomic_DNA"/>
</dbReference>
<evidence type="ECO:0000259" key="1">
    <source>
        <dbReference type="Pfam" id="PF09084"/>
    </source>
</evidence>
<reference evidence="3" key="1">
    <citation type="submission" date="2018-07" db="EMBL/GenBank/DDBJ databases">
        <title>Genome sequencing of Paracoccus sp. SC2-6.</title>
        <authorList>
            <person name="Heo J."/>
            <person name="Kim S.-J."/>
            <person name="Kwon S.-W."/>
        </authorList>
    </citation>
    <scope>NUCLEOTIDE SEQUENCE [LARGE SCALE GENOMIC DNA]</scope>
    <source>
        <strain evidence="3">SC2-6</strain>
    </source>
</reference>
<sequence length="336" mass="35541">MRQVSRFGGERMKKWIGLVSAVSLLVVAAPVCARDAKPWRHGTVQAKGDAGFLFMAAEKDFDRKHGLDIEMVTLKGDTLLIKALIAGELDSYEGAIGSPMIAASKGADIKIIGCHWPKLSYVMWGREGIQTVADLKGKKIGVSAPGSQPDLFARALLDKEGLTEADVTVVTAGSDSERIQALAAGAIDAAPASSEFSAKAKEVGAHAVANAVDALPDAMRRCLYVTGKTLAERPEDAAAFLAAERDAYTHALANRDETTALTRKIAHLKAESPEPEAVFDEIVTLGIVSRDFKIDPAKLIWQRDLLAKLGSIDAAYDPAGMTDTAALAASGAMVGK</sequence>
<organism evidence="2 3">
    <name type="scientific">Paracoccus suum</name>
    <dbReference type="NCBI Taxonomy" id="2259340"/>
    <lineage>
        <taxon>Bacteria</taxon>
        <taxon>Pseudomonadati</taxon>
        <taxon>Pseudomonadota</taxon>
        <taxon>Alphaproteobacteria</taxon>
        <taxon>Rhodobacterales</taxon>
        <taxon>Paracoccaceae</taxon>
        <taxon>Paracoccus</taxon>
    </lineage>
</organism>
<dbReference type="SUPFAM" id="SSF53850">
    <property type="entry name" value="Periplasmic binding protein-like II"/>
    <property type="match status" value="1"/>
</dbReference>
<evidence type="ECO:0000313" key="2">
    <source>
        <dbReference type="EMBL" id="AXC50534.1"/>
    </source>
</evidence>
<dbReference type="AlphaFoldDB" id="A0A344PMC9"/>
<protein>
    <submittedName>
        <fullName evidence="2">ABC transporter substrate-binding protein</fullName>
    </submittedName>
</protein>
<gene>
    <name evidence="2" type="ORF">DRW48_13350</name>
</gene>
<proteinExistence type="predicted"/>
<keyword evidence="3" id="KW-1185">Reference proteome</keyword>
<evidence type="ECO:0000313" key="3">
    <source>
        <dbReference type="Proteomes" id="UP000252023"/>
    </source>
</evidence>
<dbReference type="Pfam" id="PF09084">
    <property type="entry name" value="NMT1"/>
    <property type="match status" value="1"/>
</dbReference>
<dbReference type="PANTHER" id="PTHR30024">
    <property type="entry name" value="ALIPHATIC SULFONATES-BINDING PROTEIN-RELATED"/>
    <property type="match status" value="1"/>
</dbReference>
<dbReference type="Proteomes" id="UP000252023">
    <property type="component" value="Chromosome"/>
</dbReference>
<dbReference type="KEGG" id="pars:DRW48_13350"/>
<name>A0A344PMC9_9RHOB</name>
<dbReference type="InterPro" id="IPR015168">
    <property type="entry name" value="SsuA/THI5"/>
</dbReference>
<dbReference type="Gene3D" id="3.40.190.10">
    <property type="entry name" value="Periplasmic binding protein-like II"/>
    <property type="match status" value="2"/>
</dbReference>